<reference evidence="1 2" key="1">
    <citation type="submission" date="2021-03" db="EMBL/GenBank/DDBJ databases">
        <title>Antimicrobial resistance genes in bacteria isolated from Japanese honey, and their potential for conferring macrolide and lincosamide resistance in the American foulbrood pathogen Paenibacillus larvae.</title>
        <authorList>
            <person name="Okamoto M."/>
            <person name="Kumagai M."/>
            <person name="Kanamori H."/>
            <person name="Takamatsu D."/>
        </authorList>
    </citation>
    <scope>NUCLEOTIDE SEQUENCE [LARGE SCALE GENOMIC DNA]</scope>
    <source>
        <strain evidence="1 2">J34TS1</strain>
    </source>
</reference>
<dbReference type="Proteomes" id="UP000682811">
    <property type="component" value="Unassembled WGS sequence"/>
</dbReference>
<dbReference type="RefSeq" id="WP_212980389.1">
    <property type="nucleotide sequence ID" value="NZ_AP025343.1"/>
</dbReference>
<dbReference type="EMBL" id="BORT01000028">
    <property type="protein sequence ID" value="GIO50070.1"/>
    <property type="molecule type" value="Genomic_DNA"/>
</dbReference>
<dbReference type="AlphaFoldDB" id="A0A919YK01"/>
<sequence>MTNNQIFSNPINNPIGAVPPEYSAAQSGVYYTITTGAQTVSGVNGYMALELTNPANSGKTIRFELIRATSSVSSIISLYRNATLNVSGTSATPRNTNWGFTDSSKVTGTWVAQTGDPVTGGVLLQTIEQLGGPTEIDFNGKWLIPSKASNQTLIVLLQNKQANSEMSINVSWWEL</sequence>
<name>A0A919YK01_9BACL</name>
<gene>
    <name evidence="1" type="ORF">J34TS1_48350</name>
</gene>
<protein>
    <submittedName>
        <fullName evidence="1">Uncharacterized protein</fullName>
    </submittedName>
</protein>
<evidence type="ECO:0000313" key="2">
    <source>
        <dbReference type="Proteomes" id="UP000682811"/>
    </source>
</evidence>
<comment type="caution">
    <text evidence="1">The sequence shown here is derived from an EMBL/GenBank/DDBJ whole genome shotgun (WGS) entry which is preliminary data.</text>
</comment>
<accession>A0A919YK01</accession>
<keyword evidence="2" id="KW-1185">Reference proteome</keyword>
<organism evidence="1 2">
    <name type="scientific">Paenibacillus azoreducens</name>
    <dbReference type="NCBI Taxonomy" id="116718"/>
    <lineage>
        <taxon>Bacteria</taxon>
        <taxon>Bacillati</taxon>
        <taxon>Bacillota</taxon>
        <taxon>Bacilli</taxon>
        <taxon>Bacillales</taxon>
        <taxon>Paenibacillaceae</taxon>
        <taxon>Paenibacillus</taxon>
    </lineage>
</organism>
<evidence type="ECO:0000313" key="1">
    <source>
        <dbReference type="EMBL" id="GIO50070.1"/>
    </source>
</evidence>
<proteinExistence type="predicted"/>